<sequence length="929" mass="97727">MAKRGHGFWGALLGPPPPPVERFSLESLRGLHDVLQRNANVTDANRETVVEALRSIAELMIWGDQHDARFFDYFAENNLLAHFTAFLVQRSNRQGDVAKQVLQTLSILIQNIRSTTAIFYLFSNNHVNEIIALRFDFEDDEVLGYYINLLKTVSLKLNSSTVQFFYQDNGEHAAFPLYTEAVKFINHRDGMVRAAVRTLTLNVYQIGDPAVQAFVVSQPASNYFTELAIFIAEQCQALDRQLSSLEAGTSAAAFSLESLLAEVEDLLSYCNDILGTGEPHLAELLLQRLLDLFAGPVLLWPLVAPWPAEAADAAARLSADPPPVRLPGAGERGHVRPLCALYVLERLLHVVTHPRLVSFLAAAMLLGAPLPERRAATQVPAANRGRIDAVGTADKAESAPRPSSALETAAGLGRFRQAFMRHIGGRHASLAAAAARVLAGFLLNRAADADLLDAAGLLPHRRKKNRELMEALTGPGSPRSPRAHHAATGSLGSRDSLFADEGLLGLPAQPRPGRCTRSAGTSPHASLERVRTTEGASGNGRLLASLERCELHPIPDSPPSPPDSSSAARASDGGSGDADWADALCMLLLLQALPSTALWGVGWILLQLFGGGKAGAELSALQREVLGAAAGRSRAELAAELGGAWGDALPLLAAGEWRAGRAALLTPAPQSTATAVQAWMQAVQLQKAVAGGWGAAARADAAGTQTDQSSSAAALRAHYAVQRFVALTQLRQGLVGGDVADAPPTPLAGVSEAALRARELREGAELDPGPRLPCTVSFSRGQERSVALSVAGMPPSDLGSDAALDALAAAPAVVLVEAAEGIGIDLGGGSALSVAPLLGAAAAVDAAHPRWLHVHVRPPARGLVKTVRAASAAGAGMVAAQLQRQLVDGHWVLSFPDAAAAQAAAVLVQDHAARFQRQLAAALAPLLQG</sequence>
<comment type="caution">
    <text evidence="4">The sequence shown here is derived from an EMBL/GenBank/DDBJ whole genome shotgun (WGS) entry which is preliminary data.</text>
</comment>
<name>A0AAW1QWJ3_9CHLO</name>
<dbReference type="InterPro" id="IPR039272">
    <property type="entry name" value="CLEC16A/TT9"/>
</dbReference>
<dbReference type="Proteomes" id="UP001445335">
    <property type="component" value="Unassembled WGS sequence"/>
</dbReference>
<feature type="compositionally biased region" description="Low complexity" evidence="2">
    <location>
        <begin position="563"/>
        <end position="574"/>
    </location>
</feature>
<evidence type="ECO:0000313" key="4">
    <source>
        <dbReference type="EMBL" id="KAK9825467.1"/>
    </source>
</evidence>
<dbReference type="GO" id="GO:0005794">
    <property type="term" value="C:Golgi apparatus"/>
    <property type="evidence" value="ECO:0007669"/>
    <property type="project" value="TreeGrafter"/>
</dbReference>
<dbReference type="GO" id="GO:0005770">
    <property type="term" value="C:late endosome"/>
    <property type="evidence" value="ECO:0007669"/>
    <property type="project" value="TreeGrafter"/>
</dbReference>
<evidence type="ECO:0000259" key="3">
    <source>
        <dbReference type="Pfam" id="PF09758"/>
    </source>
</evidence>
<reference evidence="4 5" key="1">
    <citation type="journal article" date="2024" name="Nat. Commun.">
        <title>Phylogenomics reveals the evolutionary origins of lichenization in chlorophyte algae.</title>
        <authorList>
            <person name="Puginier C."/>
            <person name="Libourel C."/>
            <person name="Otte J."/>
            <person name="Skaloud P."/>
            <person name="Haon M."/>
            <person name="Grisel S."/>
            <person name="Petersen M."/>
            <person name="Berrin J.G."/>
            <person name="Delaux P.M."/>
            <person name="Dal Grande F."/>
            <person name="Keller J."/>
        </authorList>
    </citation>
    <scope>NUCLEOTIDE SEQUENCE [LARGE SCALE GENOMIC DNA]</scope>
    <source>
        <strain evidence="4 5">SAG 245.80</strain>
    </source>
</reference>
<feature type="region of interest" description="Disordered" evidence="2">
    <location>
        <begin position="551"/>
        <end position="574"/>
    </location>
</feature>
<dbReference type="PANTHER" id="PTHR21481:SF0">
    <property type="entry name" value="PROTEIN CLEC16A"/>
    <property type="match status" value="1"/>
</dbReference>
<feature type="region of interest" description="Disordered" evidence="2">
    <location>
        <begin position="386"/>
        <end position="405"/>
    </location>
</feature>
<evidence type="ECO:0000256" key="2">
    <source>
        <dbReference type="SAM" id="MobiDB-lite"/>
    </source>
</evidence>
<dbReference type="EMBL" id="JALJOU010000073">
    <property type="protein sequence ID" value="KAK9825467.1"/>
    <property type="molecule type" value="Genomic_DNA"/>
</dbReference>
<keyword evidence="1" id="KW-0072">Autophagy</keyword>
<accession>A0AAW1QWJ3</accession>
<organism evidence="4 5">
    <name type="scientific">Elliptochloris bilobata</name>
    <dbReference type="NCBI Taxonomy" id="381761"/>
    <lineage>
        <taxon>Eukaryota</taxon>
        <taxon>Viridiplantae</taxon>
        <taxon>Chlorophyta</taxon>
        <taxon>core chlorophytes</taxon>
        <taxon>Trebouxiophyceae</taxon>
        <taxon>Trebouxiophyceae incertae sedis</taxon>
        <taxon>Elliptochloris clade</taxon>
        <taxon>Elliptochloris</taxon>
    </lineage>
</organism>
<dbReference type="GO" id="GO:0016197">
    <property type="term" value="P:endosomal transport"/>
    <property type="evidence" value="ECO:0007669"/>
    <property type="project" value="TreeGrafter"/>
</dbReference>
<gene>
    <name evidence="4" type="ORF">WJX81_005951</name>
</gene>
<feature type="region of interest" description="Disordered" evidence="2">
    <location>
        <begin position="506"/>
        <end position="538"/>
    </location>
</feature>
<dbReference type="GO" id="GO:0007034">
    <property type="term" value="P:vacuolar transport"/>
    <property type="evidence" value="ECO:0007669"/>
    <property type="project" value="TreeGrafter"/>
</dbReference>
<dbReference type="GO" id="GO:0006914">
    <property type="term" value="P:autophagy"/>
    <property type="evidence" value="ECO:0007669"/>
    <property type="project" value="UniProtKB-KW"/>
</dbReference>
<feature type="domain" description="FPL" evidence="3">
    <location>
        <begin position="53"/>
        <end position="204"/>
    </location>
</feature>
<dbReference type="AlphaFoldDB" id="A0AAW1QWJ3"/>
<evidence type="ECO:0000256" key="1">
    <source>
        <dbReference type="ARBA" id="ARBA00023006"/>
    </source>
</evidence>
<proteinExistence type="predicted"/>
<protein>
    <recommendedName>
        <fullName evidence="3">FPL domain-containing protein</fullName>
    </recommendedName>
</protein>
<evidence type="ECO:0000313" key="5">
    <source>
        <dbReference type="Proteomes" id="UP001445335"/>
    </source>
</evidence>
<dbReference type="Pfam" id="PF09758">
    <property type="entry name" value="FPL"/>
    <property type="match status" value="1"/>
</dbReference>
<keyword evidence="5" id="KW-1185">Reference proteome</keyword>
<dbReference type="GO" id="GO:1901096">
    <property type="term" value="P:regulation of autophagosome maturation"/>
    <property type="evidence" value="ECO:0007669"/>
    <property type="project" value="TreeGrafter"/>
</dbReference>
<dbReference type="PANTHER" id="PTHR21481">
    <property type="entry name" value="PROTEIN CLEC16A"/>
    <property type="match status" value="1"/>
</dbReference>
<feature type="region of interest" description="Disordered" evidence="2">
    <location>
        <begin position="471"/>
        <end position="492"/>
    </location>
</feature>
<dbReference type="InterPro" id="IPR019155">
    <property type="entry name" value="CLEC16A/TT9_N"/>
</dbReference>